<accession>A0A8X6PXI7</accession>
<feature type="non-terminal residue" evidence="1">
    <location>
        <position position="21"/>
    </location>
</feature>
<gene>
    <name evidence="1" type="ORF">NPIL_233981</name>
</gene>
<organism evidence="1 2">
    <name type="scientific">Nephila pilipes</name>
    <name type="common">Giant wood spider</name>
    <name type="synonym">Nephila maculata</name>
    <dbReference type="NCBI Taxonomy" id="299642"/>
    <lineage>
        <taxon>Eukaryota</taxon>
        <taxon>Metazoa</taxon>
        <taxon>Ecdysozoa</taxon>
        <taxon>Arthropoda</taxon>
        <taxon>Chelicerata</taxon>
        <taxon>Arachnida</taxon>
        <taxon>Araneae</taxon>
        <taxon>Araneomorphae</taxon>
        <taxon>Entelegynae</taxon>
        <taxon>Araneoidea</taxon>
        <taxon>Nephilidae</taxon>
        <taxon>Nephila</taxon>
    </lineage>
</organism>
<dbReference type="Proteomes" id="UP000887013">
    <property type="component" value="Unassembled WGS sequence"/>
</dbReference>
<dbReference type="EMBL" id="BMAW01075098">
    <property type="protein sequence ID" value="GFT95029.1"/>
    <property type="molecule type" value="Genomic_DNA"/>
</dbReference>
<evidence type="ECO:0000313" key="1">
    <source>
        <dbReference type="EMBL" id="GFT95029.1"/>
    </source>
</evidence>
<name>A0A8X6PXI7_NEPPI</name>
<sequence>IKHQRLPKYSSLWHYIHYNMN</sequence>
<reference evidence="1" key="1">
    <citation type="submission" date="2020-08" db="EMBL/GenBank/DDBJ databases">
        <title>Multicomponent nature underlies the extraordinary mechanical properties of spider dragline silk.</title>
        <authorList>
            <person name="Kono N."/>
            <person name="Nakamura H."/>
            <person name="Mori M."/>
            <person name="Yoshida Y."/>
            <person name="Ohtoshi R."/>
            <person name="Malay A.D."/>
            <person name="Moran D.A.P."/>
            <person name="Tomita M."/>
            <person name="Numata K."/>
            <person name="Arakawa K."/>
        </authorList>
    </citation>
    <scope>NUCLEOTIDE SEQUENCE</scope>
</reference>
<protein>
    <submittedName>
        <fullName evidence="1">Uncharacterized protein</fullName>
    </submittedName>
</protein>
<keyword evidence="2" id="KW-1185">Reference proteome</keyword>
<comment type="caution">
    <text evidence="1">The sequence shown here is derived from an EMBL/GenBank/DDBJ whole genome shotgun (WGS) entry which is preliminary data.</text>
</comment>
<evidence type="ECO:0000313" key="2">
    <source>
        <dbReference type="Proteomes" id="UP000887013"/>
    </source>
</evidence>
<dbReference type="AlphaFoldDB" id="A0A8X6PXI7"/>
<proteinExistence type="predicted"/>